<evidence type="ECO:0000259" key="10">
    <source>
        <dbReference type="PROSITE" id="PS51194"/>
    </source>
</evidence>
<dbReference type="GO" id="GO:0003724">
    <property type="term" value="F:RNA helicase activity"/>
    <property type="evidence" value="ECO:0007669"/>
    <property type="project" value="UniProtKB-EC"/>
</dbReference>
<feature type="domain" description="Helicase C-terminal" evidence="10">
    <location>
        <begin position="467"/>
        <end position="643"/>
    </location>
</feature>
<evidence type="ECO:0000256" key="2">
    <source>
        <dbReference type="ARBA" id="ARBA00022801"/>
    </source>
</evidence>
<comment type="function">
    <text evidence="7">RNA helicase.</text>
</comment>
<evidence type="ECO:0000259" key="9">
    <source>
        <dbReference type="PROSITE" id="PS51192"/>
    </source>
</evidence>
<accession>A0A4S4KVZ7</accession>
<evidence type="ECO:0000256" key="5">
    <source>
        <dbReference type="ARBA" id="ARBA00022884"/>
    </source>
</evidence>
<dbReference type="SUPFAM" id="SSF52540">
    <property type="entry name" value="P-loop containing nucleoside triphosphate hydrolases"/>
    <property type="match status" value="1"/>
</dbReference>
<dbReference type="AlphaFoldDB" id="A0A4S4KVZ7"/>
<dbReference type="InterPro" id="IPR027417">
    <property type="entry name" value="P-loop_NTPase"/>
</dbReference>
<evidence type="ECO:0000256" key="3">
    <source>
        <dbReference type="ARBA" id="ARBA00022806"/>
    </source>
</evidence>
<dbReference type="InterPro" id="IPR011545">
    <property type="entry name" value="DEAD/DEAH_box_helicase_dom"/>
</dbReference>
<dbReference type="InterPro" id="IPR014001">
    <property type="entry name" value="Helicase_ATP-bd"/>
</dbReference>
<organism evidence="11 12">
    <name type="scientific">Hermanssonia centrifuga</name>
    <dbReference type="NCBI Taxonomy" id="98765"/>
    <lineage>
        <taxon>Eukaryota</taxon>
        <taxon>Fungi</taxon>
        <taxon>Dikarya</taxon>
        <taxon>Basidiomycota</taxon>
        <taxon>Agaricomycotina</taxon>
        <taxon>Agaricomycetes</taxon>
        <taxon>Polyporales</taxon>
        <taxon>Meruliaceae</taxon>
        <taxon>Hermanssonia</taxon>
    </lineage>
</organism>
<keyword evidence="1 6" id="KW-0547">Nucleotide-binding</keyword>
<evidence type="ECO:0000256" key="6">
    <source>
        <dbReference type="RuleBase" id="RU000492"/>
    </source>
</evidence>
<dbReference type="Pfam" id="PF00271">
    <property type="entry name" value="Helicase_C"/>
    <property type="match status" value="1"/>
</dbReference>
<name>A0A4S4KVZ7_9APHY</name>
<dbReference type="GO" id="GO:0003723">
    <property type="term" value="F:RNA binding"/>
    <property type="evidence" value="ECO:0007669"/>
    <property type="project" value="UniProtKB-UniRule"/>
</dbReference>
<evidence type="ECO:0000313" key="11">
    <source>
        <dbReference type="EMBL" id="THH02767.1"/>
    </source>
</evidence>
<proteinExistence type="inferred from homology"/>
<keyword evidence="12" id="KW-1185">Reference proteome</keyword>
<comment type="catalytic activity">
    <reaction evidence="7">
        <text>ATP + H2O = ADP + phosphate + H(+)</text>
        <dbReference type="Rhea" id="RHEA:13065"/>
        <dbReference type="ChEBI" id="CHEBI:15377"/>
        <dbReference type="ChEBI" id="CHEBI:15378"/>
        <dbReference type="ChEBI" id="CHEBI:30616"/>
        <dbReference type="ChEBI" id="CHEBI:43474"/>
        <dbReference type="ChEBI" id="CHEBI:456216"/>
        <dbReference type="EC" id="3.6.4.13"/>
    </reaction>
</comment>
<evidence type="ECO:0000256" key="8">
    <source>
        <dbReference type="SAM" id="MobiDB-lite"/>
    </source>
</evidence>
<keyword evidence="2 6" id="KW-0378">Hydrolase</keyword>
<dbReference type="PANTHER" id="PTHR24031">
    <property type="entry name" value="RNA HELICASE"/>
    <property type="match status" value="1"/>
</dbReference>
<feature type="domain" description="Helicase ATP-binding" evidence="9">
    <location>
        <begin position="221"/>
        <end position="438"/>
    </location>
</feature>
<reference evidence="11 12" key="1">
    <citation type="submission" date="2019-02" db="EMBL/GenBank/DDBJ databases">
        <title>Genome sequencing of the rare red list fungi Phlebia centrifuga.</title>
        <authorList>
            <person name="Buettner E."/>
            <person name="Kellner H."/>
        </authorList>
    </citation>
    <scope>NUCLEOTIDE SEQUENCE [LARGE SCALE GENOMIC DNA]</scope>
    <source>
        <strain evidence="11 12">DSM 108282</strain>
    </source>
</reference>
<keyword evidence="3 6" id="KW-0347">Helicase</keyword>
<evidence type="ECO:0000256" key="1">
    <source>
        <dbReference type="ARBA" id="ARBA00022741"/>
    </source>
</evidence>
<comment type="caution">
    <text evidence="11">The sequence shown here is derived from an EMBL/GenBank/DDBJ whole genome shotgun (WGS) entry which is preliminary data.</text>
</comment>
<keyword evidence="5 7" id="KW-0694">RNA-binding</keyword>
<dbReference type="PROSITE" id="PS51194">
    <property type="entry name" value="HELICASE_CTER"/>
    <property type="match status" value="1"/>
</dbReference>
<gene>
    <name evidence="11" type="ORF">EW026_g123</name>
</gene>
<feature type="compositionally biased region" description="Acidic residues" evidence="8">
    <location>
        <begin position="53"/>
        <end position="64"/>
    </location>
</feature>
<protein>
    <recommendedName>
        <fullName evidence="7">ATP-dependent RNA helicase</fullName>
        <ecNumber evidence="7">3.6.4.13</ecNumber>
    </recommendedName>
</protein>
<evidence type="ECO:0000256" key="4">
    <source>
        <dbReference type="ARBA" id="ARBA00022840"/>
    </source>
</evidence>
<dbReference type="EC" id="3.6.4.13" evidence="7"/>
<dbReference type="SMART" id="SM00487">
    <property type="entry name" value="DEXDc"/>
    <property type="match status" value="1"/>
</dbReference>
<dbReference type="PROSITE" id="PS51192">
    <property type="entry name" value="HELICASE_ATP_BIND_1"/>
    <property type="match status" value="1"/>
</dbReference>
<feature type="compositionally biased region" description="Basic residues" evidence="8">
    <location>
        <begin position="14"/>
        <end position="34"/>
    </location>
</feature>
<dbReference type="CDD" id="cd18787">
    <property type="entry name" value="SF2_C_DEAD"/>
    <property type="match status" value="1"/>
</dbReference>
<dbReference type="PROSITE" id="PS00039">
    <property type="entry name" value="DEAD_ATP_HELICASE"/>
    <property type="match status" value="1"/>
</dbReference>
<dbReference type="SMART" id="SM00490">
    <property type="entry name" value="HELICc"/>
    <property type="match status" value="1"/>
</dbReference>
<comment type="similarity">
    <text evidence="6">Belongs to the DEAD box helicase family.</text>
</comment>
<dbReference type="GO" id="GO:0005524">
    <property type="term" value="F:ATP binding"/>
    <property type="evidence" value="ECO:0007669"/>
    <property type="project" value="UniProtKB-UniRule"/>
</dbReference>
<feature type="region of interest" description="Disordered" evidence="8">
    <location>
        <begin position="1"/>
        <end position="148"/>
    </location>
</feature>
<dbReference type="CDD" id="cd17956">
    <property type="entry name" value="DEADc_DDX51"/>
    <property type="match status" value="1"/>
</dbReference>
<dbReference type="Proteomes" id="UP000309038">
    <property type="component" value="Unassembled WGS sequence"/>
</dbReference>
<dbReference type="EMBL" id="SGPJ01000002">
    <property type="protein sequence ID" value="THH02767.1"/>
    <property type="molecule type" value="Genomic_DNA"/>
</dbReference>
<dbReference type="InterPro" id="IPR001650">
    <property type="entry name" value="Helicase_C-like"/>
</dbReference>
<dbReference type="Gene3D" id="3.40.50.300">
    <property type="entry name" value="P-loop containing nucleotide triphosphate hydrolases"/>
    <property type="match status" value="2"/>
</dbReference>
<keyword evidence="4 6" id="KW-0067">ATP-binding</keyword>
<feature type="compositionally biased region" description="Pro residues" evidence="8">
    <location>
        <begin position="128"/>
        <end position="143"/>
    </location>
</feature>
<evidence type="ECO:0000256" key="7">
    <source>
        <dbReference type="RuleBase" id="RU365068"/>
    </source>
</evidence>
<sequence>MDNATTSTVQKDKTKAKKRYLKAKKDRRKKRKGGSAHAQAQTRTGGEHKENEDVSSDEEEEDSQPDVVANPVYANHDVAEPAEPKRPKKRRRVEPEVVDTPIDDDEQEKPPKDALDHETALNLARKSPTPPTALPSFPLPSRPDAPSKSTLALQGLDKALIEAELVDPLRTIPLEGDADAVSLISDKTRRRLKDLGISTMFAVQTAVIPFLLGDSTQRSLYLPYNPPRDICVSAPTGSGKTLAYVVPMTEILSARVVIRLRALVVLPTRDLVAQVRETFEAVAKGRGLKIGTATGQHSFAHEQAQLIADKSPGLYNLLLSLEACLTCCLTFRKVIDEADRLIAQSFQDWLAQVLAATRPSMASDGTAHLVDAKSTYTGVHYPDALAPAFLHQLYGTPHIHTDLDEKKEPSCQKLLFSATLTRDPAKIASLNLRDPKYFVVQGQANETSSKEEEIMDLVMEKFSMPTTLIEHMIVCESSQKPLMLLHLLHAHGVRNALVFTKSAESTSRLVRLLEFFESIRDTTGDKDKDLGIVVRAYSSDLGARDRRTILEKFKSQEIHILVCSDLISRGIDISHVSHVVSYDAPLDMRKYVHRVGRTARAGRTGDAWTLVEEQEARYFKSMMKDADHLGAVKRMRISEKDLAPLMPSYEGALDKLKDVYSRSNS</sequence>
<dbReference type="InterPro" id="IPR000629">
    <property type="entry name" value="RNA-helicase_DEAD-box_CS"/>
</dbReference>
<dbReference type="GO" id="GO:0016787">
    <property type="term" value="F:hydrolase activity"/>
    <property type="evidence" value="ECO:0007669"/>
    <property type="project" value="UniProtKB-KW"/>
</dbReference>
<feature type="compositionally biased region" description="Basic and acidic residues" evidence="8">
    <location>
        <begin position="108"/>
        <end position="119"/>
    </location>
</feature>
<comment type="domain">
    <text evidence="7">The Q motif is unique to and characteristic of the DEAD box family of RNA helicases and controls ATP binding and hydrolysis.</text>
</comment>
<evidence type="ECO:0000313" key="12">
    <source>
        <dbReference type="Proteomes" id="UP000309038"/>
    </source>
</evidence>
<dbReference type="Pfam" id="PF00270">
    <property type="entry name" value="DEAD"/>
    <property type="match status" value="1"/>
</dbReference>